<evidence type="ECO:0000313" key="8">
    <source>
        <dbReference type="EMBL" id="BFF93451.1"/>
    </source>
</evidence>
<keyword evidence="9" id="KW-1185">Reference proteome</keyword>
<dbReference type="Pfam" id="PF00753">
    <property type="entry name" value="Lactamase_B"/>
    <property type="match status" value="1"/>
</dbReference>
<evidence type="ECO:0000256" key="4">
    <source>
        <dbReference type="ARBA" id="ARBA00032988"/>
    </source>
</evidence>
<dbReference type="GO" id="GO:0031123">
    <property type="term" value="P:RNA 3'-end processing"/>
    <property type="evidence" value="ECO:0007669"/>
    <property type="project" value="UniProtKB-ARBA"/>
</dbReference>
<dbReference type="SMART" id="SM00849">
    <property type="entry name" value="Lactamase_B"/>
    <property type="match status" value="1"/>
</dbReference>
<name>A0AAU9FCP3_DROMD</name>
<sequence>MSAPTKNQVIVLQPGYSREDEHDSTALRANCTCTLVRCRDGLNIIVDTMTAWDGDLLRSLLRHQGLEVEDIHVVVCTHGHSDHIGCNYLFQSARMHMVGACASNRDLYLDHLSSDDENEELALDTNGEVVVKRTPGHTLSCVSVIVQNTQFGGQVGIAGDLFERREDVEDESIWRNAGSEDESSQRVERSKMAVLCDHIVPGHGSMFSVNTEMRLKLKQFAELQQVNNK</sequence>
<evidence type="ECO:0000256" key="3">
    <source>
        <dbReference type="ARBA" id="ARBA00014856"/>
    </source>
</evidence>
<comment type="subunit">
    <text evidence="2">Homodimer.</text>
</comment>
<dbReference type="PANTHER" id="PTHR23200:SF48">
    <property type="entry name" value="METALLO-BETA-LACTAMASE DOMAIN-CONTAINING PROTEIN 1"/>
    <property type="match status" value="1"/>
</dbReference>
<accession>A0AAU9FCP3</accession>
<dbReference type="Proteomes" id="UP001500889">
    <property type="component" value="Chromosome U"/>
</dbReference>
<gene>
    <name evidence="8" type="ORF">DMAD_11308</name>
</gene>
<comment type="function">
    <text evidence="6">Endoribonuclease that catalyzes the hydrolysis of histone-coding pre-mRNA 3'-end. Involved in histone pre-mRNA processing during the S-phase of the cell cycle, which is required for entering/progressing through S-phase. Cleaves histone pre-mRNA at a major and a minor cleavage site after the 5'-ACCCA-3' and the 5'-ACCCACA-3' sequence, respectively, and located downstream of the stem-loop. May require the presence of the HDE element located at the histone pre-RNA 3'-end to avoid non-specific cleavage.</text>
</comment>
<dbReference type="GO" id="GO:0005829">
    <property type="term" value="C:cytosol"/>
    <property type="evidence" value="ECO:0007669"/>
    <property type="project" value="UniProtKB-SubCell"/>
</dbReference>
<reference evidence="8 9" key="1">
    <citation type="submission" date="2024-02" db="EMBL/GenBank/DDBJ databases">
        <title>A chromosome-level genome assembly of Drosophila madeirensis, a fruit fly species endemic to Madeira island.</title>
        <authorList>
            <person name="Tomihara K."/>
            <person name="Llopart A."/>
            <person name="Yamamoto D."/>
        </authorList>
    </citation>
    <scope>NUCLEOTIDE SEQUENCE [LARGE SCALE GENOMIC DNA]</scope>
    <source>
        <strain evidence="8 9">RF1</strain>
    </source>
</reference>
<evidence type="ECO:0000313" key="9">
    <source>
        <dbReference type="Proteomes" id="UP001500889"/>
    </source>
</evidence>
<dbReference type="Gene3D" id="3.60.15.10">
    <property type="entry name" value="Ribonuclease Z/Hydroxyacylglutathione hydrolase-like"/>
    <property type="match status" value="1"/>
</dbReference>
<evidence type="ECO:0000256" key="2">
    <source>
        <dbReference type="ARBA" id="ARBA00011738"/>
    </source>
</evidence>
<dbReference type="AlphaFoldDB" id="A0AAU9FCP3"/>
<protein>
    <recommendedName>
        <fullName evidence="3">Metallo-beta-lactamase domain-containing protein 1</fullName>
    </recommendedName>
    <alternativeName>
        <fullName evidence="4">Endoribonuclease MBLAC1</fullName>
    </alternativeName>
</protein>
<dbReference type="InterPro" id="IPR039344">
    <property type="entry name" value="MBLAC1"/>
</dbReference>
<evidence type="ECO:0000256" key="6">
    <source>
        <dbReference type="ARBA" id="ARBA00045869"/>
    </source>
</evidence>
<proteinExistence type="predicted"/>
<evidence type="ECO:0000256" key="1">
    <source>
        <dbReference type="ARBA" id="ARBA00004514"/>
    </source>
</evidence>
<comment type="subcellular location">
    <subcellularLocation>
        <location evidence="1">Cytoplasm</location>
        <location evidence="1">Cytosol</location>
    </subcellularLocation>
</comment>
<dbReference type="PANTHER" id="PTHR23200">
    <property type="entry name" value="METALLO-BETA-LACTAMASE DOMAIN-CONTAINING PROTEIN 1"/>
    <property type="match status" value="1"/>
</dbReference>
<organism evidence="8 9">
    <name type="scientific">Drosophila madeirensis</name>
    <name type="common">Fruit fly</name>
    <dbReference type="NCBI Taxonomy" id="30013"/>
    <lineage>
        <taxon>Eukaryota</taxon>
        <taxon>Metazoa</taxon>
        <taxon>Ecdysozoa</taxon>
        <taxon>Arthropoda</taxon>
        <taxon>Hexapoda</taxon>
        <taxon>Insecta</taxon>
        <taxon>Pterygota</taxon>
        <taxon>Neoptera</taxon>
        <taxon>Endopterygota</taxon>
        <taxon>Diptera</taxon>
        <taxon>Brachycera</taxon>
        <taxon>Muscomorpha</taxon>
        <taxon>Ephydroidea</taxon>
        <taxon>Drosophilidae</taxon>
        <taxon>Drosophila</taxon>
        <taxon>Sophophora</taxon>
    </lineage>
</organism>
<dbReference type="InterPro" id="IPR001279">
    <property type="entry name" value="Metallo-B-lactamas"/>
</dbReference>
<dbReference type="InterPro" id="IPR036866">
    <property type="entry name" value="RibonucZ/Hydroxyglut_hydro"/>
</dbReference>
<dbReference type="CDD" id="cd07711">
    <property type="entry name" value="MBLAC1-like_MBL-fold"/>
    <property type="match status" value="1"/>
</dbReference>
<evidence type="ECO:0000259" key="7">
    <source>
        <dbReference type="SMART" id="SM00849"/>
    </source>
</evidence>
<comment type="catalytic activity">
    <reaction evidence="5">
        <text>a ribonucleotidyl-ribonucleotide-RNA + H2O = a 3'-end ribonucleotide-RNA + a 5'-end 5'-phospho-ribonucleoside-RNA + H(+)</text>
        <dbReference type="Rhea" id="RHEA:68096"/>
        <dbReference type="Rhea" id="RHEA-COMP:15179"/>
        <dbReference type="Rhea" id="RHEA-COMP:17355"/>
        <dbReference type="Rhea" id="RHEA-COMP:17428"/>
        <dbReference type="ChEBI" id="CHEBI:15377"/>
        <dbReference type="ChEBI" id="CHEBI:15378"/>
        <dbReference type="ChEBI" id="CHEBI:74896"/>
        <dbReference type="ChEBI" id="CHEBI:138282"/>
        <dbReference type="ChEBI" id="CHEBI:173118"/>
    </reaction>
    <physiologicalReaction direction="left-to-right" evidence="5">
        <dbReference type="Rhea" id="RHEA:68097"/>
    </physiologicalReaction>
</comment>
<dbReference type="EMBL" id="AP029264">
    <property type="protein sequence ID" value="BFF93451.1"/>
    <property type="molecule type" value="Genomic_DNA"/>
</dbReference>
<feature type="domain" description="Metallo-beta-lactamase" evidence="7">
    <location>
        <begin position="30"/>
        <end position="203"/>
    </location>
</feature>
<dbReference type="SUPFAM" id="SSF56281">
    <property type="entry name" value="Metallo-hydrolase/oxidoreductase"/>
    <property type="match status" value="1"/>
</dbReference>
<evidence type="ECO:0000256" key="5">
    <source>
        <dbReference type="ARBA" id="ARBA00044690"/>
    </source>
</evidence>